<accession>A0ABV3X153</accession>
<dbReference type="InterPro" id="IPR036249">
    <property type="entry name" value="Thioredoxin-like_sf"/>
</dbReference>
<reference evidence="1 2" key="1">
    <citation type="submission" date="2024-01" db="EMBL/GenBank/DDBJ databases">
        <title>New evidence supports the origin of RcGTA from prophage.</title>
        <authorList>
            <person name="Xu Y."/>
            <person name="Liu B."/>
            <person name="Chen F."/>
        </authorList>
    </citation>
    <scope>NUCLEOTIDE SEQUENCE [LARGE SCALE GENOMIC DNA]</scope>
    <source>
        <strain evidence="1 2">CBW1107-2</strain>
    </source>
</reference>
<sequence length="130" mass="13634">MAAAEMTVYKTPWCGCCHAWAEAVEKAGYKVSTVDLEDLSAIRKQAGVPAEMEGCHIAAVDGYFLEGHVPLEAIGKLLSEGPEVAGLAVPGMPQGSLGMGEDPVASYEVYAVPRDASEAPSVFYKAGTQK</sequence>
<evidence type="ECO:0000313" key="1">
    <source>
        <dbReference type="EMBL" id="MEX4010653.1"/>
    </source>
</evidence>
<dbReference type="SUPFAM" id="SSF52833">
    <property type="entry name" value="Thioredoxin-like"/>
    <property type="match status" value="1"/>
</dbReference>
<comment type="caution">
    <text evidence="1">The sequence shown here is derived from an EMBL/GenBank/DDBJ whole genome shotgun (WGS) entry which is preliminary data.</text>
</comment>
<dbReference type="Proteomes" id="UP001559025">
    <property type="component" value="Unassembled WGS sequence"/>
</dbReference>
<proteinExistence type="predicted"/>
<protein>
    <submittedName>
        <fullName evidence="1">DUF411 domain-containing protein</fullName>
    </submittedName>
</protein>
<name>A0ABV3X153_9HYPH</name>
<dbReference type="Pfam" id="PF04214">
    <property type="entry name" value="DUF411"/>
    <property type="match status" value="1"/>
</dbReference>
<organism evidence="1 2">
    <name type="scientific">Neoaquamicrobium sediminum</name>
    <dbReference type="NCBI Taxonomy" id="1849104"/>
    <lineage>
        <taxon>Bacteria</taxon>
        <taxon>Pseudomonadati</taxon>
        <taxon>Pseudomonadota</taxon>
        <taxon>Alphaproteobacteria</taxon>
        <taxon>Hyphomicrobiales</taxon>
        <taxon>Phyllobacteriaceae</taxon>
        <taxon>Neoaquamicrobium</taxon>
    </lineage>
</organism>
<keyword evidence="2" id="KW-1185">Reference proteome</keyword>
<dbReference type="EMBL" id="JAZHFV010000019">
    <property type="protein sequence ID" value="MEX4010653.1"/>
    <property type="molecule type" value="Genomic_DNA"/>
</dbReference>
<gene>
    <name evidence="1" type="ORF">V1479_25440</name>
</gene>
<dbReference type="InterPro" id="IPR007332">
    <property type="entry name" value="DUF411"/>
</dbReference>
<evidence type="ECO:0000313" key="2">
    <source>
        <dbReference type="Proteomes" id="UP001559025"/>
    </source>
</evidence>